<evidence type="ECO:0000259" key="1">
    <source>
        <dbReference type="Pfam" id="PF03358"/>
    </source>
</evidence>
<proteinExistence type="predicted"/>
<dbReference type="PANTHER" id="PTHR30543">
    <property type="entry name" value="CHROMATE REDUCTASE"/>
    <property type="match status" value="1"/>
</dbReference>
<organism evidence="2 3">
    <name type="scientific">Ornithinimicrobium kibberense</name>
    <dbReference type="NCBI Taxonomy" id="282060"/>
    <lineage>
        <taxon>Bacteria</taxon>
        <taxon>Bacillati</taxon>
        <taxon>Actinomycetota</taxon>
        <taxon>Actinomycetes</taxon>
        <taxon>Micrococcales</taxon>
        <taxon>Ornithinimicrobiaceae</taxon>
        <taxon>Ornithinimicrobium</taxon>
    </lineage>
</organism>
<keyword evidence="3" id="KW-1185">Reference proteome</keyword>
<dbReference type="SUPFAM" id="SSF52218">
    <property type="entry name" value="Flavoproteins"/>
    <property type="match status" value="1"/>
</dbReference>
<dbReference type="InterPro" id="IPR029039">
    <property type="entry name" value="Flavoprotein-like_sf"/>
</dbReference>
<reference evidence="2 3" key="1">
    <citation type="submission" date="2024-09" db="EMBL/GenBank/DDBJ databases">
        <authorList>
            <person name="Sun Q."/>
            <person name="Mori K."/>
        </authorList>
    </citation>
    <scope>NUCLEOTIDE SEQUENCE [LARGE SCALE GENOMIC DNA]</scope>
    <source>
        <strain evidence="2 3">JCM 12763</strain>
    </source>
</reference>
<dbReference type="Pfam" id="PF03358">
    <property type="entry name" value="FMN_red"/>
    <property type="match status" value="1"/>
</dbReference>
<feature type="domain" description="NADPH-dependent FMN reductase-like" evidence="1">
    <location>
        <begin position="2"/>
        <end position="148"/>
    </location>
</feature>
<evidence type="ECO:0000313" key="3">
    <source>
        <dbReference type="Proteomes" id="UP001589613"/>
    </source>
</evidence>
<evidence type="ECO:0000313" key="2">
    <source>
        <dbReference type="EMBL" id="MFB9733303.1"/>
    </source>
</evidence>
<dbReference type="InterPro" id="IPR005025">
    <property type="entry name" value="FMN_Rdtase-like_dom"/>
</dbReference>
<accession>A0ABV5V6I2</accession>
<dbReference type="RefSeq" id="WP_141338630.1">
    <property type="nucleotide sequence ID" value="NZ_JBHMAX010000028.1"/>
</dbReference>
<dbReference type="GO" id="GO:0016491">
    <property type="term" value="F:oxidoreductase activity"/>
    <property type="evidence" value="ECO:0007669"/>
    <property type="project" value="UniProtKB-KW"/>
</dbReference>
<protein>
    <submittedName>
        <fullName evidence="2">NADPH-dependent FMN reductase</fullName>
        <ecNumber evidence="2">1.-.-.-</ecNumber>
    </submittedName>
</protein>
<comment type="caution">
    <text evidence="2">The sequence shown here is derived from an EMBL/GenBank/DDBJ whole genome shotgun (WGS) entry which is preliminary data.</text>
</comment>
<dbReference type="Proteomes" id="UP001589613">
    <property type="component" value="Unassembled WGS sequence"/>
</dbReference>
<dbReference type="PANTHER" id="PTHR30543:SF21">
    <property type="entry name" value="NAD(P)H-DEPENDENT FMN REDUCTASE LOT6"/>
    <property type="match status" value="1"/>
</dbReference>
<dbReference type="EC" id="1.-.-.-" evidence="2"/>
<keyword evidence="2" id="KW-0560">Oxidoreductase</keyword>
<gene>
    <name evidence="2" type="ORF">ACFFN0_14745</name>
</gene>
<dbReference type="EMBL" id="JBHMAX010000028">
    <property type="protein sequence ID" value="MFB9733303.1"/>
    <property type="molecule type" value="Genomic_DNA"/>
</dbReference>
<dbReference type="Gene3D" id="3.40.50.360">
    <property type="match status" value="1"/>
</dbReference>
<dbReference type="InterPro" id="IPR050712">
    <property type="entry name" value="NAD(P)H-dep_reductase"/>
</dbReference>
<sequence length="198" mass="21228">MTKIAMVTGSVRPGRRSLEVAAWVKSLADARGDADFEILDLADFDLPVFAEPASPSVAPPESEAGQRWSRAVEGYDGYVFVVPEYNHSVTGALKNAIDYLSPELQDKAAAFVSYGAVGGARAVEHLRGILSQMQMAHVRATVSLSLFHDFENFSELAPTGPVVQSVGPMLDQLLRWTRAMAAVRGGEFDAEEGSEAAA</sequence>
<name>A0ABV5V6I2_9MICO</name>